<gene>
    <name evidence="12" type="ordered locus">NT01EI_1014</name>
</gene>
<dbReference type="Pfam" id="PF04313">
    <property type="entry name" value="HSDR_N"/>
    <property type="match status" value="1"/>
</dbReference>
<dbReference type="PANTHER" id="PTHR30195:SF15">
    <property type="entry name" value="TYPE I RESTRICTION ENZYME HINDI ENDONUCLEASE SUBUNIT"/>
    <property type="match status" value="1"/>
</dbReference>
<evidence type="ECO:0000313" key="13">
    <source>
        <dbReference type="Proteomes" id="UP000001485"/>
    </source>
</evidence>
<reference evidence="12 13" key="2">
    <citation type="journal article" date="2012" name="J. Bacteriol.">
        <title>Genome Sequence of Edwardsiella ictaluri 93-146, a Strain Associated with a Natural Channel Catfish Outbreak of Enteric Septicemia of Catfish.</title>
        <authorList>
            <person name="Williams M.L."/>
            <person name="Gillaspy A.F."/>
            <person name="Dyer D.W."/>
            <person name="Thune R.L."/>
            <person name="Waldbieser G.C."/>
            <person name="Schuster S.C."/>
            <person name="Gipson J."/>
            <person name="Zaitshik J."/>
            <person name="Landry C."/>
            <person name="Banes M.M."/>
            <person name="Lawrence M.L."/>
        </authorList>
    </citation>
    <scope>NUCLEOTIDE SEQUENCE [LARGE SCALE GENOMIC DNA]</scope>
    <source>
        <strain evidence="12 13">93-146</strain>
    </source>
</reference>
<dbReference type="InterPro" id="IPR014001">
    <property type="entry name" value="Helicase_ATP-bd"/>
</dbReference>
<dbReference type="InterPro" id="IPR051268">
    <property type="entry name" value="Type-I_R_enzyme_R_subunit"/>
</dbReference>
<dbReference type="InterPro" id="IPR004473">
    <property type="entry name" value="Restrct_endonuc_typeI_HsdR"/>
</dbReference>
<dbReference type="GO" id="GO:0009035">
    <property type="term" value="F:type I site-specific deoxyribonuclease activity"/>
    <property type="evidence" value="ECO:0007669"/>
    <property type="project" value="UniProtKB-EC"/>
</dbReference>
<evidence type="ECO:0000256" key="9">
    <source>
        <dbReference type="ARBA" id="ARBA00023125"/>
    </source>
</evidence>
<dbReference type="PROSITE" id="PS51192">
    <property type="entry name" value="HELICASE_ATP_BIND_1"/>
    <property type="match status" value="1"/>
</dbReference>
<proteinExistence type="inferred from homology"/>
<evidence type="ECO:0000256" key="8">
    <source>
        <dbReference type="ARBA" id="ARBA00022840"/>
    </source>
</evidence>
<dbReference type="STRING" id="67780.B6E78_15495"/>
<dbReference type="SMART" id="SM00487">
    <property type="entry name" value="DEXDc"/>
    <property type="match status" value="1"/>
</dbReference>
<evidence type="ECO:0000256" key="10">
    <source>
        <dbReference type="RuleBase" id="RU364115"/>
    </source>
</evidence>
<comment type="catalytic activity">
    <reaction evidence="1 10">
        <text>Endonucleolytic cleavage of DNA to give random double-stranded fragments with terminal 5'-phosphates, ATP is simultaneously hydrolyzed.</text>
        <dbReference type="EC" id="3.1.21.3"/>
    </reaction>
</comment>
<keyword evidence="9 10" id="KW-0238">DNA-binding</keyword>
<evidence type="ECO:0000256" key="3">
    <source>
        <dbReference type="ARBA" id="ARBA00022722"/>
    </source>
</evidence>
<keyword evidence="6" id="KW-0255">Endonuclease</keyword>
<dbReference type="GO" id="GO:0003677">
    <property type="term" value="F:DNA binding"/>
    <property type="evidence" value="ECO:0007669"/>
    <property type="project" value="UniProtKB-KW"/>
</dbReference>
<keyword evidence="5 10" id="KW-0680">Restriction system</keyword>
<evidence type="ECO:0000259" key="11">
    <source>
        <dbReference type="PROSITE" id="PS51192"/>
    </source>
</evidence>
<dbReference type="Pfam" id="PF11867">
    <property type="entry name" value="T1RH-like_C"/>
    <property type="match status" value="1"/>
</dbReference>
<keyword evidence="7 10" id="KW-0378">Hydrolase</keyword>
<organism evidence="12 13">
    <name type="scientific">Edwardsiella ictaluri (strain 93-146)</name>
    <dbReference type="NCBI Taxonomy" id="634503"/>
    <lineage>
        <taxon>Bacteria</taxon>
        <taxon>Pseudomonadati</taxon>
        <taxon>Pseudomonadota</taxon>
        <taxon>Gammaproteobacteria</taxon>
        <taxon>Enterobacterales</taxon>
        <taxon>Hafniaceae</taxon>
        <taxon>Edwardsiella</taxon>
    </lineage>
</organism>
<dbReference type="KEGG" id="eic:NT01EI_1014"/>
<evidence type="ECO:0000256" key="4">
    <source>
        <dbReference type="ARBA" id="ARBA00022741"/>
    </source>
</evidence>
<reference evidence="13" key="1">
    <citation type="submission" date="2009-03" db="EMBL/GenBank/DDBJ databases">
        <title>Complete genome sequence of Edwardsiella ictaluri 93-146.</title>
        <authorList>
            <person name="Williams M.L."/>
            <person name="Gillaspy A.F."/>
            <person name="Dyer D.W."/>
            <person name="Thune R.L."/>
            <person name="Waldbieser G.C."/>
            <person name="Schuster S.C."/>
            <person name="Gipson J."/>
            <person name="Zaitshik J."/>
            <person name="Landry C."/>
            <person name="Lawrence M.L."/>
        </authorList>
    </citation>
    <scope>NUCLEOTIDE SEQUENCE [LARGE SCALE GENOMIC DNA]</scope>
    <source>
        <strain evidence="13">93-146</strain>
    </source>
</reference>
<dbReference type="Pfam" id="PF18766">
    <property type="entry name" value="SWI2_SNF2"/>
    <property type="match status" value="1"/>
</dbReference>
<evidence type="ECO:0000256" key="2">
    <source>
        <dbReference type="ARBA" id="ARBA00008598"/>
    </source>
</evidence>
<dbReference type="GO" id="GO:0005524">
    <property type="term" value="F:ATP binding"/>
    <property type="evidence" value="ECO:0007669"/>
    <property type="project" value="UniProtKB-KW"/>
</dbReference>
<dbReference type="EC" id="3.1.21.3" evidence="10"/>
<dbReference type="InterPro" id="IPR055180">
    <property type="entry name" value="HsdR_RecA-like_helicase_dom_2"/>
</dbReference>
<comment type="similarity">
    <text evidence="2 10">Belongs to the HsdR family.</text>
</comment>
<comment type="subunit">
    <text evidence="10">The type I restriction/modification system is composed of three polypeptides R, M and S.</text>
</comment>
<dbReference type="Proteomes" id="UP000001485">
    <property type="component" value="Chromosome"/>
</dbReference>
<dbReference type="InterPro" id="IPR040980">
    <property type="entry name" value="SWI2_SNF2"/>
</dbReference>
<name>C5BBJ5_EDWI9</name>
<accession>C5BBJ5</accession>
<evidence type="ECO:0000256" key="5">
    <source>
        <dbReference type="ARBA" id="ARBA00022747"/>
    </source>
</evidence>
<keyword evidence="8 10" id="KW-0067">ATP-binding</keyword>
<dbReference type="PANTHER" id="PTHR30195">
    <property type="entry name" value="TYPE I SITE-SPECIFIC DEOXYRIBONUCLEASE PROTEIN SUBUNIT M AND R"/>
    <property type="match status" value="1"/>
</dbReference>
<dbReference type="EMBL" id="CP001600">
    <property type="protein sequence ID" value="ACR68226.1"/>
    <property type="molecule type" value="Genomic_DNA"/>
</dbReference>
<dbReference type="GeneID" id="69538051"/>
<dbReference type="InterPro" id="IPR021810">
    <property type="entry name" value="T1RH-like_C"/>
</dbReference>
<dbReference type="Gene3D" id="3.40.50.300">
    <property type="entry name" value="P-loop containing nucleotide triphosphate hydrolases"/>
    <property type="match status" value="3"/>
</dbReference>
<dbReference type="Pfam" id="PF22679">
    <property type="entry name" value="T1R_D3-like"/>
    <property type="match status" value="1"/>
</dbReference>
<dbReference type="CDD" id="cd18800">
    <property type="entry name" value="SF2_C_EcoR124I-like"/>
    <property type="match status" value="1"/>
</dbReference>
<evidence type="ECO:0000256" key="7">
    <source>
        <dbReference type="ARBA" id="ARBA00022801"/>
    </source>
</evidence>
<dbReference type="OrthoDB" id="9758243at2"/>
<dbReference type="AlphaFoldDB" id="C5BBJ5"/>
<dbReference type="REBASE" id="21001">
    <property type="entry name" value="EicORF1012P"/>
</dbReference>
<dbReference type="InterPro" id="IPR027417">
    <property type="entry name" value="P-loop_NTPase"/>
</dbReference>
<dbReference type="CDD" id="cd22332">
    <property type="entry name" value="HsdR_N"/>
    <property type="match status" value="1"/>
</dbReference>
<dbReference type="Gene3D" id="3.90.1570.50">
    <property type="match status" value="1"/>
</dbReference>
<dbReference type="RefSeq" id="WP_015870407.1">
    <property type="nucleotide sequence ID" value="NC_012779.2"/>
</dbReference>
<dbReference type="HOGENOM" id="CLU_005762_1_0_6"/>
<dbReference type="InterPro" id="IPR007409">
    <property type="entry name" value="Restrct_endonuc_type1_HsdR_N"/>
</dbReference>
<protein>
    <recommendedName>
        <fullName evidence="10">Type I restriction enzyme endonuclease subunit</fullName>
        <shortName evidence="10">R protein</shortName>
        <ecNumber evidence="10">3.1.21.3</ecNumber>
    </recommendedName>
</protein>
<sequence length="1092" mass="124106">MSHIFTEAKLEQAIIDLLGEHQDALGKAYYPHHLGETVPRSSKREVLIEADLRHYLACRYQDDGISDSEITRILRQLKSLSASDLYASNKTFCQWLSNGFLFKRDDAEQKDLYIELLDTRALEAGLAALFCGAPLPPAAPRNRCRLVNQLEIEGQSRDGGAQTRIPDAILYINGLPLVVFEFKSAVREAAATPHDAWRQLCVRYRRDIPQLFVYNALCIVSDGVNSRLGNLFAPYPFFYAWRKISGSESNEKEGINALYTLIQGLFHPLRLLDVLKNFIFFPDTTKREIKICCRYPQYYAARKLYYNIRKERKQLNEQGINLGGSGKGGTYFGATGCGKSYTMLFLSRLLMKSVEFSSPTLILITDRTDLDDQLARQFCNASGYIGDAHIVKVASRQDLREQLAGRASGGVFLTTIHKFTEDIQRLSERSNIICISDEAHRSQVNLDQKVSFDLNANTYKKSYGFAKYLHDSLPNATYVGFTGTPIDATLEVFGPAIDSYTMSESVNDGITVRIVYEGRAAKVVLDNSKLEEIERYYQACEAQGASEYQIEESKKATASMHAILGDPDRLAALANDFVAHYEERVREGATVTGKAMFVCASREIAYHFYQCVQALRPAWFEERQAMDGVELSAKERETLLALPMVNLVMTRGKDDDAPMYNLLGSKEYRKELDKQFKNPKSNFKIAIVVDMWLTGFDVPELDTLYIDKPLQKHNLIQTISRVNRKFEGKEKGLVVDYIGIKSRMNMALAMYAKADEANIEDIGQSLIEVRNHLDLLATLFHPFDRRDYFSGEPTRQLACLNRAAEFVLQTKQRERRYMGLVKRLKAAYDICVGSESLSAAQRDHIHFYIAVRSIVYKLTKGDAPDTAQMNQRVRAMIAEAIRADGVAEIFALGEGDAEAIDIFDDDYLARIDKIKLPNTKMQLLQKMLGKAISEFKKVNQLQGINFSKRFTALVEQYNERKENDVLNGAEFDDFTQQVTDMIYDIKTEMLSFTDLGIDMEEKAFLDILNHMCEKYQFTYDEAKMLALAKAMKVTVDDATRYPDWSNRDDIKAKLKVDLILLLHKFGFPPVANDEVYKSVLEQAENFKKYQQA</sequence>
<dbReference type="NCBIfam" id="TIGR00348">
    <property type="entry name" value="hsdR"/>
    <property type="match status" value="1"/>
</dbReference>
<dbReference type="SUPFAM" id="SSF52540">
    <property type="entry name" value="P-loop containing nucleoside triphosphate hydrolases"/>
    <property type="match status" value="2"/>
</dbReference>
<evidence type="ECO:0000313" key="12">
    <source>
        <dbReference type="EMBL" id="ACR68226.1"/>
    </source>
</evidence>
<dbReference type="GO" id="GO:0009307">
    <property type="term" value="P:DNA restriction-modification system"/>
    <property type="evidence" value="ECO:0007669"/>
    <property type="project" value="UniProtKB-KW"/>
</dbReference>
<evidence type="ECO:0000256" key="1">
    <source>
        <dbReference type="ARBA" id="ARBA00000851"/>
    </source>
</evidence>
<feature type="domain" description="Helicase ATP-binding" evidence="11">
    <location>
        <begin position="320"/>
        <end position="503"/>
    </location>
</feature>
<comment type="function">
    <text evidence="10">Subunit R is required for both nuclease and ATPase activities, but not for modification.</text>
</comment>
<keyword evidence="3" id="KW-0540">Nuclease</keyword>
<dbReference type="PATRIC" id="fig|634503.3.peg.917"/>
<evidence type="ECO:0000256" key="6">
    <source>
        <dbReference type="ARBA" id="ARBA00022759"/>
    </source>
</evidence>
<keyword evidence="4 10" id="KW-0547">Nucleotide-binding</keyword>